<keyword evidence="3 9" id="KW-1133">Transmembrane helix</keyword>
<evidence type="ECO:0000256" key="1">
    <source>
        <dbReference type="ARBA" id="ARBA00004141"/>
    </source>
</evidence>
<proteinExistence type="predicted"/>
<evidence type="ECO:0000256" key="3">
    <source>
        <dbReference type="ARBA" id="ARBA00022989"/>
    </source>
</evidence>
<gene>
    <name evidence="11" type="primary">PLP2</name>
</gene>
<comment type="subcellular location">
    <subcellularLocation>
        <location evidence="1">Membrane</location>
        <topology evidence="1">Multi-pass membrane protein</topology>
    </subcellularLocation>
</comment>
<feature type="compositionally biased region" description="Gly residues" evidence="8">
    <location>
        <begin position="165"/>
        <end position="175"/>
    </location>
</feature>
<evidence type="ECO:0000256" key="2">
    <source>
        <dbReference type="ARBA" id="ARBA00022692"/>
    </source>
</evidence>
<evidence type="ECO:0000256" key="5">
    <source>
        <dbReference type="ARBA" id="ARBA00037152"/>
    </source>
</evidence>
<evidence type="ECO:0000256" key="6">
    <source>
        <dbReference type="ARBA" id="ARBA00039459"/>
    </source>
</evidence>
<keyword evidence="2 7" id="KW-0812">Transmembrane</keyword>
<organism evidence="11 12">
    <name type="scientific">Gallus gallus</name>
    <name type="common">Chicken</name>
    <dbReference type="NCBI Taxonomy" id="9031"/>
    <lineage>
        <taxon>Eukaryota</taxon>
        <taxon>Metazoa</taxon>
        <taxon>Chordata</taxon>
        <taxon>Craniata</taxon>
        <taxon>Vertebrata</taxon>
        <taxon>Euteleostomi</taxon>
        <taxon>Archelosauria</taxon>
        <taxon>Archosauria</taxon>
        <taxon>Dinosauria</taxon>
        <taxon>Saurischia</taxon>
        <taxon>Theropoda</taxon>
        <taxon>Coelurosauria</taxon>
        <taxon>Aves</taxon>
        <taxon>Neognathae</taxon>
        <taxon>Galloanserae</taxon>
        <taxon>Galliformes</taxon>
        <taxon>Phasianidae</taxon>
        <taxon>Phasianinae</taxon>
        <taxon>Gallus</taxon>
    </lineage>
</organism>
<feature type="region of interest" description="Disordered" evidence="8">
    <location>
        <begin position="136"/>
        <end position="175"/>
    </location>
</feature>
<feature type="transmembrane region" description="Helical" evidence="9">
    <location>
        <begin position="48"/>
        <end position="71"/>
    </location>
</feature>
<evidence type="ECO:0000256" key="4">
    <source>
        <dbReference type="ARBA" id="ARBA00023136"/>
    </source>
</evidence>
<dbReference type="Proteomes" id="UP000000539">
    <property type="component" value="Unassembled WGS sequence"/>
</dbReference>
<feature type="transmembrane region" description="Helical" evidence="9">
    <location>
        <begin position="108"/>
        <end position="128"/>
    </location>
</feature>
<accession>A0A8V0XD76</accession>
<evidence type="ECO:0000256" key="8">
    <source>
        <dbReference type="SAM" id="MobiDB-lite"/>
    </source>
</evidence>
<dbReference type="PROSITE" id="PS51225">
    <property type="entry name" value="MARVEL"/>
    <property type="match status" value="1"/>
</dbReference>
<dbReference type="GlyGen" id="A0A8V0XD76">
    <property type="glycosylation" value="1 site"/>
</dbReference>
<dbReference type="OrthoDB" id="9898022at2759"/>
<evidence type="ECO:0000256" key="7">
    <source>
        <dbReference type="PROSITE-ProRule" id="PRU00581"/>
    </source>
</evidence>
<dbReference type="GeneTree" id="ENSGT00940000158528"/>
<feature type="domain" description="MARVEL" evidence="10">
    <location>
        <begin position="16"/>
        <end position="135"/>
    </location>
</feature>
<feature type="transmembrane region" description="Helical" evidence="9">
    <location>
        <begin position="83"/>
        <end position="102"/>
    </location>
</feature>
<comment type="function">
    <text evidence="5">May play a role in cell differentiation in the intestinal epithelium.</text>
</comment>
<dbReference type="AlphaFoldDB" id="A0A8V0XD76"/>
<evidence type="ECO:0000313" key="12">
    <source>
        <dbReference type="Proteomes" id="UP000000539"/>
    </source>
</evidence>
<reference evidence="11" key="2">
    <citation type="submission" date="2025-09" db="UniProtKB">
        <authorList>
            <consortium name="Ensembl"/>
        </authorList>
    </citation>
    <scope>IDENTIFICATION</scope>
    <source>
        <strain evidence="11">broiler</strain>
    </source>
</reference>
<evidence type="ECO:0000256" key="9">
    <source>
        <dbReference type="SAM" id="Phobius"/>
    </source>
</evidence>
<feature type="transmembrane region" description="Helical" evidence="9">
    <location>
        <begin position="23"/>
        <end position="42"/>
    </location>
</feature>
<dbReference type="GO" id="GO:0005886">
    <property type="term" value="C:plasma membrane"/>
    <property type="evidence" value="ECO:0007669"/>
    <property type="project" value="Ensembl"/>
</dbReference>
<evidence type="ECO:0000313" key="11">
    <source>
        <dbReference type="Ensembl" id="ENSGALP00010002540.1"/>
    </source>
</evidence>
<keyword evidence="4 7" id="KW-0472">Membrane</keyword>
<dbReference type="PANTHER" id="PTHR22776:SF4">
    <property type="entry name" value="PROTEOLIPID PROTEIN 2"/>
    <property type="match status" value="1"/>
</dbReference>
<dbReference type="InterPro" id="IPR050578">
    <property type="entry name" value="MARVEL-CKLF_proteins"/>
</dbReference>
<name>A0A8V0XD76_CHICK</name>
<reference evidence="11" key="1">
    <citation type="submission" date="2025-08" db="UniProtKB">
        <authorList>
            <consortium name="Ensembl"/>
        </authorList>
    </citation>
    <scope>IDENTIFICATION</scope>
    <source>
        <strain evidence="11">broiler</strain>
    </source>
</reference>
<dbReference type="PANTHER" id="PTHR22776">
    <property type="entry name" value="MARVEL-CONTAINING POTENTIAL LIPID RAFT-ASSOCIATED PROTEIN"/>
    <property type="match status" value="1"/>
</dbReference>
<dbReference type="GO" id="GO:0019956">
    <property type="term" value="F:chemokine binding"/>
    <property type="evidence" value="ECO:0007669"/>
    <property type="project" value="Ensembl"/>
</dbReference>
<sequence length="175" mass="18044">MESSGNRGCAGGCGAFLRSRKGLVLLGEIALCTVALLCYGASRTPGYVGLAVCELIFASIAVVLCITGLHHRVALVHWGWTDFIRCVVGCLLFLITSLIVIIGHRDGAGTAAGVFGLLAGLLLGYDAYISVPTRGGHSAAPTDPGRPLTAPQPHKETPPDPQGVMRGGKGGGFTF</sequence>
<protein>
    <recommendedName>
        <fullName evidence="6">Proteolipid protein 2</fullName>
    </recommendedName>
</protein>
<dbReference type="Ensembl" id="ENSGALT00010004243.1">
    <property type="protein sequence ID" value="ENSGALP00010002540.1"/>
    <property type="gene ID" value="ENSGALG00010001870.1"/>
</dbReference>
<evidence type="ECO:0000259" key="10">
    <source>
        <dbReference type="PROSITE" id="PS51225"/>
    </source>
</evidence>
<dbReference type="InterPro" id="IPR008253">
    <property type="entry name" value="Marvel"/>
</dbReference>
<keyword evidence="12" id="KW-1185">Reference proteome</keyword>
<dbReference type="GO" id="GO:0016020">
    <property type="term" value="C:membrane"/>
    <property type="evidence" value="ECO:0000318"/>
    <property type="project" value="GO_Central"/>
</dbReference>